<name>A0A1X2IPE2_9FUNG</name>
<sequence>MKHSLTYIAFACMVAMTNAATVTFNVIAPGASDVQVSVNGQQTKLNAKDADVPLFSGQMDAPDDAKYKYVVGGTAEEFDRSLEKGRTATRNDFYNRPVTYANIPQLPWPIKTNPQWTRGGDPVPLFDSNYIPSVFITGDAAELDNLVKNVPKDNVKAKFTLIEAENVHTFNDVKFAIHGAGKKKNNAKQSWKWELNGSDTLYNRNFFKIRHMEEDPTQMREKLYADVLEAMGSYANKANMVRLFINGEGFGTFNLLDDVTKYSYFNALFYNGKPPAEKGPLYDGASGASFAYSPTGDYYSFKPNKEGPAGYDGLNEVCKEFSELNYADDKAVGQFGKDKFDTDQFIRFMVMEYLTGSWDGYWMEQTNDGAYQDPTDKKWYYLGQDYDATFGVNLDVPEGKEFPKVSYTAFPERYPKAVLINNLLKNPASKNTFETYLKDTVQVLFNNVTLTNRVLAYHDFILPDLKWDRSIKQLSPGTNFGWTYEQTTQNLFEGVSAAMPGVGGAEYGLIEWIVAKSQAVATEFKIAITEKPVGPPTNGTKPNPSASSNASGSSSGSTSSTGGGSAGSSNSAQEDSTTSGASAVMVPSALVLGALSLVSTLM</sequence>
<dbReference type="PANTHER" id="PTHR40050">
    <property type="entry name" value="INNER SPORE COAT PROTEIN H"/>
    <property type="match status" value="1"/>
</dbReference>
<keyword evidence="2" id="KW-0732">Signal</keyword>
<reference evidence="3 4" key="1">
    <citation type="submission" date="2016-07" db="EMBL/GenBank/DDBJ databases">
        <title>Pervasive Adenine N6-methylation of Active Genes in Fungi.</title>
        <authorList>
            <consortium name="DOE Joint Genome Institute"/>
            <person name="Mondo S.J."/>
            <person name="Dannebaum R.O."/>
            <person name="Kuo R.C."/>
            <person name="Labutti K."/>
            <person name="Haridas S."/>
            <person name="Kuo A."/>
            <person name="Salamov A."/>
            <person name="Ahrendt S.R."/>
            <person name="Lipzen A."/>
            <person name="Sullivan W."/>
            <person name="Andreopoulos W.B."/>
            <person name="Clum A."/>
            <person name="Lindquist E."/>
            <person name="Daum C."/>
            <person name="Ramamoorthy G.K."/>
            <person name="Gryganskyi A."/>
            <person name="Culley D."/>
            <person name="Magnuson J.K."/>
            <person name="James T.Y."/>
            <person name="O'Malley M.A."/>
            <person name="Stajich J.E."/>
            <person name="Spatafora J.W."/>
            <person name="Visel A."/>
            <person name="Grigoriev I.V."/>
        </authorList>
    </citation>
    <scope>NUCLEOTIDE SEQUENCE [LARGE SCALE GENOMIC DNA]</scope>
    <source>
        <strain evidence="3 4">NRRL 1336</strain>
    </source>
</reference>
<feature type="signal peptide" evidence="2">
    <location>
        <begin position="1"/>
        <end position="19"/>
    </location>
</feature>
<dbReference type="InterPro" id="IPR014867">
    <property type="entry name" value="Spore_coat_CotH_CotH2/3/7"/>
</dbReference>
<evidence type="ECO:0000313" key="4">
    <source>
        <dbReference type="Proteomes" id="UP000193560"/>
    </source>
</evidence>
<evidence type="ECO:0000256" key="1">
    <source>
        <dbReference type="SAM" id="MobiDB-lite"/>
    </source>
</evidence>
<dbReference type="PANTHER" id="PTHR40050:SF1">
    <property type="entry name" value="INNER SPORE COAT PROTEIN H"/>
    <property type="match status" value="1"/>
</dbReference>
<keyword evidence="4" id="KW-1185">Reference proteome</keyword>
<dbReference type="Pfam" id="PF08757">
    <property type="entry name" value="CotH"/>
    <property type="match status" value="1"/>
</dbReference>
<protein>
    <submittedName>
        <fullName evidence="3">Coth protein-domain-containing protein</fullName>
    </submittedName>
</protein>
<evidence type="ECO:0000313" key="3">
    <source>
        <dbReference type="EMBL" id="ORZ19872.1"/>
    </source>
</evidence>
<feature type="compositionally biased region" description="Low complexity" evidence="1">
    <location>
        <begin position="545"/>
        <end position="560"/>
    </location>
</feature>
<feature type="region of interest" description="Disordered" evidence="1">
    <location>
        <begin position="530"/>
        <end position="580"/>
    </location>
</feature>
<feature type="chain" id="PRO_5010878854" evidence="2">
    <location>
        <begin position="20"/>
        <end position="602"/>
    </location>
</feature>
<dbReference type="STRING" id="90262.A0A1X2IPE2"/>
<accession>A0A1X2IPE2</accession>
<dbReference type="OrthoDB" id="2387105at2759"/>
<comment type="caution">
    <text evidence="3">The sequence shown here is derived from an EMBL/GenBank/DDBJ whole genome shotgun (WGS) entry which is preliminary data.</text>
</comment>
<evidence type="ECO:0000256" key="2">
    <source>
        <dbReference type="SAM" id="SignalP"/>
    </source>
</evidence>
<gene>
    <name evidence="3" type="ORF">BCR42DRAFT_410696</name>
</gene>
<dbReference type="InterPro" id="IPR013783">
    <property type="entry name" value="Ig-like_fold"/>
</dbReference>
<proteinExistence type="predicted"/>
<dbReference type="EMBL" id="MCGE01000007">
    <property type="protein sequence ID" value="ORZ19872.1"/>
    <property type="molecule type" value="Genomic_DNA"/>
</dbReference>
<dbReference type="Gene3D" id="2.60.40.10">
    <property type="entry name" value="Immunoglobulins"/>
    <property type="match status" value="1"/>
</dbReference>
<dbReference type="Proteomes" id="UP000193560">
    <property type="component" value="Unassembled WGS sequence"/>
</dbReference>
<organism evidence="3 4">
    <name type="scientific">Absidia repens</name>
    <dbReference type="NCBI Taxonomy" id="90262"/>
    <lineage>
        <taxon>Eukaryota</taxon>
        <taxon>Fungi</taxon>
        <taxon>Fungi incertae sedis</taxon>
        <taxon>Mucoromycota</taxon>
        <taxon>Mucoromycotina</taxon>
        <taxon>Mucoromycetes</taxon>
        <taxon>Mucorales</taxon>
        <taxon>Cunninghamellaceae</taxon>
        <taxon>Absidia</taxon>
    </lineage>
</organism>
<dbReference type="AlphaFoldDB" id="A0A1X2IPE2"/>